<dbReference type="Proteomes" id="UP000664859">
    <property type="component" value="Unassembled WGS sequence"/>
</dbReference>
<dbReference type="SUPFAM" id="SSF50978">
    <property type="entry name" value="WD40 repeat-like"/>
    <property type="match status" value="1"/>
</dbReference>
<dbReference type="Pfam" id="PF00400">
    <property type="entry name" value="WD40"/>
    <property type="match status" value="1"/>
</dbReference>
<evidence type="ECO:0000256" key="1">
    <source>
        <dbReference type="ARBA" id="ARBA00022574"/>
    </source>
</evidence>
<keyword evidence="1" id="KW-0853">WD repeat</keyword>
<dbReference type="Gene3D" id="2.130.10.10">
    <property type="entry name" value="YVTN repeat-like/Quinoprotein amine dehydrogenase"/>
    <property type="match status" value="2"/>
</dbReference>
<dbReference type="SMART" id="SM00320">
    <property type="entry name" value="WD40"/>
    <property type="match status" value="4"/>
</dbReference>
<dbReference type="AlphaFoldDB" id="A0A835YUF3"/>
<dbReference type="InterPro" id="IPR036322">
    <property type="entry name" value="WD40_repeat_dom_sf"/>
</dbReference>
<protein>
    <submittedName>
        <fullName evidence="4">WD40-repeat-containing domain protein</fullName>
    </submittedName>
</protein>
<evidence type="ECO:0000256" key="3">
    <source>
        <dbReference type="SAM" id="MobiDB-lite"/>
    </source>
</evidence>
<dbReference type="InterPro" id="IPR039328">
    <property type="entry name" value="WDR89"/>
</dbReference>
<dbReference type="PANTHER" id="PTHR22889">
    <property type="entry name" value="WD REPEAT-CONTAINING PROTEIN 89"/>
    <property type="match status" value="1"/>
</dbReference>
<evidence type="ECO:0000313" key="4">
    <source>
        <dbReference type="EMBL" id="KAG5180277.1"/>
    </source>
</evidence>
<evidence type="ECO:0000313" key="5">
    <source>
        <dbReference type="Proteomes" id="UP000664859"/>
    </source>
</evidence>
<accession>A0A835YUF3</accession>
<dbReference type="InterPro" id="IPR015943">
    <property type="entry name" value="WD40/YVTN_repeat-like_dom_sf"/>
</dbReference>
<organism evidence="4 5">
    <name type="scientific">Tribonema minus</name>
    <dbReference type="NCBI Taxonomy" id="303371"/>
    <lineage>
        <taxon>Eukaryota</taxon>
        <taxon>Sar</taxon>
        <taxon>Stramenopiles</taxon>
        <taxon>Ochrophyta</taxon>
        <taxon>PX clade</taxon>
        <taxon>Xanthophyceae</taxon>
        <taxon>Tribonematales</taxon>
        <taxon>Tribonemataceae</taxon>
        <taxon>Tribonema</taxon>
    </lineage>
</organism>
<dbReference type="EMBL" id="JAFCMP010000401">
    <property type="protein sequence ID" value="KAG5180277.1"/>
    <property type="molecule type" value="Genomic_DNA"/>
</dbReference>
<keyword evidence="5" id="KW-1185">Reference proteome</keyword>
<evidence type="ECO:0000256" key="2">
    <source>
        <dbReference type="ARBA" id="ARBA00022737"/>
    </source>
</evidence>
<dbReference type="PANTHER" id="PTHR22889:SF0">
    <property type="entry name" value="WD REPEAT-CONTAINING PROTEIN 89"/>
    <property type="match status" value="1"/>
</dbReference>
<gene>
    <name evidence="4" type="ORF">JKP88DRAFT_200496</name>
</gene>
<name>A0A835YUF3_9STRA</name>
<reference evidence="4" key="1">
    <citation type="submission" date="2021-02" db="EMBL/GenBank/DDBJ databases">
        <title>First Annotated Genome of the Yellow-green Alga Tribonema minus.</title>
        <authorList>
            <person name="Mahan K.M."/>
        </authorList>
    </citation>
    <scope>NUCLEOTIDE SEQUENCE</scope>
    <source>
        <strain evidence="4">UTEX B ZZ1240</strain>
    </source>
</reference>
<proteinExistence type="predicted"/>
<keyword evidence="2" id="KW-0677">Repeat</keyword>
<dbReference type="InterPro" id="IPR001680">
    <property type="entry name" value="WD40_rpt"/>
</dbReference>
<sequence length="350" mass="35594">MARSCDGCRLATSITNHTVKIYSRDNLDFQTELACTKPIVALECSVTHPQLVFAACEDGAVMRWDLRAPPQPQLRCVVAQHGAETYSMAIGFGDALCAVGGASAITFYDLRAAAAPPRAAAGAAAAKPLGAYEDAHTDLVTCLAFRPGAPSQLASASEDGLVCVFEAAAAAGAEPVVAVLNAECPVRRVGFFGPGAAGVWAATGSEGLSLWHAPSAQRVAEFGGAALRRPRGAADYLVGCRYDAAADTLALVAGTFGGEVQVSAVTPAGVAAPAAVGAAGARGHAAVVRAFDWAGQSLITGGEDARLCCWSFDSSGGAAAAAAPAPQAQVLRHKGSRAERRAADAPYSRR</sequence>
<feature type="region of interest" description="Disordered" evidence="3">
    <location>
        <begin position="329"/>
        <end position="350"/>
    </location>
</feature>
<comment type="caution">
    <text evidence="4">The sequence shown here is derived from an EMBL/GenBank/DDBJ whole genome shotgun (WGS) entry which is preliminary data.</text>
</comment>
<dbReference type="OrthoDB" id="25131at2759"/>